<evidence type="ECO:0000256" key="2">
    <source>
        <dbReference type="RuleBase" id="RU000461"/>
    </source>
</evidence>
<keyword evidence="2" id="KW-0479">Metal-binding</keyword>
<dbReference type="PROSITE" id="PS00086">
    <property type="entry name" value="CYTOCHROME_P450"/>
    <property type="match status" value="1"/>
</dbReference>
<comment type="similarity">
    <text evidence="1 2">Belongs to the cytochrome P450 family.</text>
</comment>
<proteinExistence type="inferred from homology"/>
<accession>A0ABP6S558</accession>
<name>A0ABP6S558_9ACTN</name>
<keyword evidence="2" id="KW-0408">Iron</keyword>
<dbReference type="RefSeq" id="WP_345034393.1">
    <property type="nucleotide sequence ID" value="NZ_BAAAYL010000001.1"/>
</dbReference>
<keyword evidence="2" id="KW-0349">Heme</keyword>
<dbReference type="CDD" id="cd11029">
    <property type="entry name" value="CYP107-like"/>
    <property type="match status" value="1"/>
</dbReference>
<dbReference type="EMBL" id="BAAAYL010000001">
    <property type="protein sequence ID" value="GAA3368319.1"/>
    <property type="molecule type" value="Genomic_DNA"/>
</dbReference>
<evidence type="ECO:0000313" key="3">
    <source>
        <dbReference type="EMBL" id="GAA3368319.1"/>
    </source>
</evidence>
<evidence type="ECO:0000313" key="4">
    <source>
        <dbReference type="Proteomes" id="UP001499990"/>
    </source>
</evidence>
<keyword evidence="2" id="KW-0560">Oxidoreductase</keyword>
<organism evidence="3 4">
    <name type="scientific">Streptomyces sannanensis</name>
    <dbReference type="NCBI Taxonomy" id="285536"/>
    <lineage>
        <taxon>Bacteria</taxon>
        <taxon>Bacillati</taxon>
        <taxon>Actinomycetota</taxon>
        <taxon>Actinomycetes</taxon>
        <taxon>Kitasatosporales</taxon>
        <taxon>Streptomycetaceae</taxon>
        <taxon>Streptomyces</taxon>
    </lineage>
</organism>
<evidence type="ECO:0000256" key="1">
    <source>
        <dbReference type="ARBA" id="ARBA00010617"/>
    </source>
</evidence>
<gene>
    <name evidence="3" type="ORF">GCM10020367_06210</name>
</gene>
<comment type="caution">
    <text evidence="3">The sequence shown here is derived from an EMBL/GenBank/DDBJ whole genome shotgun (WGS) entry which is preliminary data.</text>
</comment>
<sequence length="426" mass="46276">MDLTHCKLYRLDPAADPAEEARQLRGLGPLVPVELPGGVAAWTATDLATARRIFGHEDLTKDPAYWPALADGRVPDSWELIALVRGAGMLHQGGAEHRRLRQLVSAAFTRAPIEALRPRIMEIADELMDQLGSTDEPVDLRERFAYPLPVRVICEVLGVPATAVSELRHRFERLVTPQEGATGEADIRVAVADIFSTLTSLLEVKRTSPGDDLTTALIQSRDAGDRLSEQELVETLFLILIAGHETTLNSITNTVHAFLKNPASLAMALERDDAQTWGAAVDEGLRQSGPVRHALMRYAVVDVEIAGVRVAKGDPVIASLVAAGRDPGRHENAEEFDISRSAPHDHAAFGFGAHYCLGARLAKIETEIALRSLFSRYPKLALATEPERLASISTNGYQSLWVHLNGGEMPEASGETIHQVNVGTNS</sequence>
<dbReference type="InterPro" id="IPR017972">
    <property type="entry name" value="Cyt_P450_CS"/>
</dbReference>
<protein>
    <submittedName>
        <fullName evidence="3">Cytochrome P450</fullName>
    </submittedName>
</protein>
<dbReference type="PANTHER" id="PTHR46696:SF1">
    <property type="entry name" value="CYTOCHROME P450 YJIB-RELATED"/>
    <property type="match status" value="1"/>
</dbReference>
<keyword evidence="2" id="KW-0503">Monooxygenase</keyword>
<dbReference type="Gene3D" id="1.10.630.10">
    <property type="entry name" value="Cytochrome P450"/>
    <property type="match status" value="1"/>
</dbReference>
<reference evidence="4" key="1">
    <citation type="journal article" date="2019" name="Int. J. Syst. Evol. Microbiol.">
        <title>The Global Catalogue of Microorganisms (GCM) 10K type strain sequencing project: providing services to taxonomists for standard genome sequencing and annotation.</title>
        <authorList>
            <consortium name="The Broad Institute Genomics Platform"/>
            <consortium name="The Broad Institute Genome Sequencing Center for Infectious Disease"/>
            <person name="Wu L."/>
            <person name="Ma J."/>
        </authorList>
    </citation>
    <scope>NUCLEOTIDE SEQUENCE [LARGE SCALE GENOMIC DNA]</scope>
    <source>
        <strain evidence="4">JCM 9651</strain>
    </source>
</reference>
<dbReference type="PRINTS" id="PR00359">
    <property type="entry name" value="BP450"/>
</dbReference>
<dbReference type="Proteomes" id="UP001499990">
    <property type="component" value="Unassembled WGS sequence"/>
</dbReference>
<dbReference type="Pfam" id="PF00067">
    <property type="entry name" value="p450"/>
    <property type="match status" value="1"/>
</dbReference>
<dbReference type="PANTHER" id="PTHR46696">
    <property type="entry name" value="P450, PUTATIVE (EUROFUNG)-RELATED"/>
    <property type="match status" value="1"/>
</dbReference>
<dbReference type="InterPro" id="IPR001128">
    <property type="entry name" value="Cyt_P450"/>
</dbReference>
<dbReference type="InterPro" id="IPR036396">
    <property type="entry name" value="Cyt_P450_sf"/>
</dbReference>
<keyword evidence="4" id="KW-1185">Reference proteome</keyword>
<dbReference type="SUPFAM" id="SSF48264">
    <property type="entry name" value="Cytochrome P450"/>
    <property type="match status" value="1"/>
</dbReference>
<dbReference type="InterPro" id="IPR002397">
    <property type="entry name" value="Cyt_P450_B"/>
</dbReference>